<dbReference type="EMBL" id="SELH01000021">
    <property type="protein sequence ID" value="TWP27705.1"/>
    <property type="molecule type" value="Genomic_DNA"/>
</dbReference>
<accession>A0A563DBV6</accession>
<keyword evidence="2" id="KW-1185">Reference proteome</keyword>
<dbReference type="RefSeq" id="WP_146292645.1">
    <property type="nucleotide sequence ID" value="NZ_SELH01000021.1"/>
</dbReference>
<name>A0A563DBV6_9FLAO</name>
<gene>
    <name evidence="1" type="ORF">ETU09_06315</name>
</gene>
<protein>
    <submittedName>
        <fullName evidence="1">Uncharacterized protein</fullName>
    </submittedName>
</protein>
<dbReference type="Proteomes" id="UP000319499">
    <property type="component" value="Unassembled WGS sequence"/>
</dbReference>
<reference evidence="1 2" key="1">
    <citation type="submission" date="2019-02" db="EMBL/GenBank/DDBJ databases">
        <title>Apibacter muscae sp. nov.: a novel member of the house fly microbiota.</title>
        <authorList>
            <person name="Park R."/>
        </authorList>
    </citation>
    <scope>NUCLEOTIDE SEQUENCE [LARGE SCALE GENOMIC DNA]</scope>
    <source>
        <strain evidence="1 2">AL1</strain>
    </source>
</reference>
<evidence type="ECO:0000313" key="2">
    <source>
        <dbReference type="Proteomes" id="UP000319499"/>
    </source>
</evidence>
<organism evidence="1 2">
    <name type="scientific">Apibacter muscae</name>
    <dbReference type="NCBI Taxonomy" id="2509004"/>
    <lineage>
        <taxon>Bacteria</taxon>
        <taxon>Pseudomonadati</taxon>
        <taxon>Bacteroidota</taxon>
        <taxon>Flavobacteriia</taxon>
        <taxon>Flavobacteriales</taxon>
        <taxon>Weeksellaceae</taxon>
        <taxon>Apibacter</taxon>
    </lineage>
</organism>
<proteinExistence type="predicted"/>
<evidence type="ECO:0000313" key="1">
    <source>
        <dbReference type="EMBL" id="TWP27705.1"/>
    </source>
</evidence>
<comment type="caution">
    <text evidence="1">The sequence shown here is derived from an EMBL/GenBank/DDBJ whole genome shotgun (WGS) entry which is preliminary data.</text>
</comment>
<sequence length="91" mass="10962">MTFEYSKGNLKSIANENIFDQYPEEILKTTSTDCKEQIEQMIPYMSYDFTIKNEVIFYYNLDNKKCFKGNTVTYLFDTNKKKFLLSTIEWY</sequence>
<dbReference type="AlphaFoldDB" id="A0A563DBV6"/>